<name>A0ABQ2RZL0_9DEIO</name>
<comment type="cofactor">
    <cofactor evidence="1">
        <name>Mn(2+)</name>
        <dbReference type="ChEBI" id="CHEBI:29035"/>
    </cofactor>
</comment>
<dbReference type="PROSITE" id="PS00816">
    <property type="entry name" value="AIPM_HOMOCIT_SYNTH_2"/>
    <property type="match status" value="1"/>
</dbReference>
<dbReference type="SUPFAM" id="SSF51569">
    <property type="entry name" value="Aldolase"/>
    <property type="match status" value="1"/>
</dbReference>
<keyword evidence="11" id="KW-0464">Manganese</keyword>
<dbReference type="Gene3D" id="1.10.238.260">
    <property type="match status" value="1"/>
</dbReference>
<evidence type="ECO:0000313" key="16">
    <source>
        <dbReference type="EMBL" id="GGR69868.1"/>
    </source>
</evidence>
<dbReference type="PROSITE" id="PS50991">
    <property type="entry name" value="PYR_CT"/>
    <property type="match status" value="1"/>
</dbReference>
<accession>A0ABQ2RZL0</accession>
<evidence type="ECO:0000256" key="7">
    <source>
        <dbReference type="ARBA" id="ARBA00022679"/>
    </source>
</evidence>
<dbReference type="PROSITE" id="PS00815">
    <property type="entry name" value="AIPM_HOMOCIT_SYNTH_1"/>
    <property type="match status" value="1"/>
</dbReference>
<dbReference type="Pfam" id="PF22617">
    <property type="entry name" value="HCS_D2"/>
    <property type="match status" value="1"/>
</dbReference>
<keyword evidence="10" id="KW-0457">Lysine biosynthesis</keyword>
<evidence type="ECO:0000256" key="8">
    <source>
        <dbReference type="ARBA" id="ARBA00022723"/>
    </source>
</evidence>
<comment type="pathway">
    <text evidence="3">Amino-acid biosynthesis; L-lysine biosynthesis via AAA pathway; L-alpha-aminoadipate from 2-oxoglutarate: step 1/5.</text>
</comment>
<evidence type="ECO:0000259" key="15">
    <source>
        <dbReference type="PROSITE" id="PS50991"/>
    </source>
</evidence>
<dbReference type="CDD" id="cd07948">
    <property type="entry name" value="DRE_TIM_HCS"/>
    <property type="match status" value="1"/>
</dbReference>
<dbReference type="Proteomes" id="UP000634308">
    <property type="component" value="Unassembled WGS sequence"/>
</dbReference>
<evidence type="ECO:0000256" key="12">
    <source>
        <dbReference type="ARBA" id="ARBA00048363"/>
    </source>
</evidence>
<dbReference type="Pfam" id="PF00682">
    <property type="entry name" value="HMGL-like"/>
    <property type="match status" value="1"/>
</dbReference>
<comment type="catalytic activity">
    <reaction evidence="12">
        <text>acetyl-CoA + 2-oxoglutarate + H2O = (2R)-homocitrate + CoA + H(+)</text>
        <dbReference type="Rhea" id="RHEA:12929"/>
        <dbReference type="ChEBI" id="CHEBI:15377"/>
        <dbReference type="ChEBI" id="CHEBI:15378"/>
        <dbReference type="ChEBI" id="CHEBI:16810"/>
        <dbReference type="ChEBI" id="CHEBI:57287"/>
        <dbReference type="ChEBI" id="CHEBI:57288"/>
        <dbReference type="ChEBI" id="CHEBI:58884"/>
        <dbReference type="EC" id="2.3.3.14"/>
    </reaction>
    <physiologicalReaction direction="left-to-right" evidence="12">
        <dbReference type="Rhea" id="RHEA:12930"/>
    </physiologicalReaction>
</comment>
<evidence type="ECO:0000313" key="17">
    <source>
        <dbReference type="Proteomes" id="UP000634308"/>
    </source>
</evidence>
<dbReference type="EC" id="2.3.3.14" evidence="5 13"/>
<evidence type="ECO:0000256" key="5">
    <source>
        <dbReference type="ARBA" id="ARBA00012974"/>
    </source>
</evidence>
<dbReference type="InterPro" id="IPR000891">
    <property type="entry name" value="PYR_CT"/>
</dbReference>
<sequence>MSSNLLSIDIYLAYLIDIHQADAQNTAREAAPMTQDPTATAEHPAPLIPARSWAIIDSTLREGEQFARGNFKTDDKIEIARALDAFGAEFIEVTTPMVSAQTHADIRRLTGLGLNAKFLTHVRCHMDDVQRAVDTGVDGLDLLFGTSSFLREFSHGKNIGQIIDSAQQVISWIKTNHPDLQIRFSAEDTFRSEEADLMAVYKAVSDLGVHRVGLADTVGVATPRQVYTLVREVRKVIHAECGIEFHGHNDTGCAVSNAYEAVEAGATHIDTTILGIGERNGITPLGGFLARMFTFDPQGLIDKYNLDLLPELDRMIARMVDLPIPWNNYLTGEFAYNHKAGMHLKAIYLNPGAYEAIPPGVFGVGRRIQAASKVTGKHAIAYKAREMGLHYGEDALRRVTDHIKALAEHDELDDEHLETLLREWVSA</sequence>
<keyword evidence="9" id="KW-0460">Magnesium</keyword>
<evidence type="ECO:0000256" key="14">
    <source>
        <dbReference type="RuleBase" id="RU003523"/>
    </source>
</evidence>
<evidence type="ECO:0000256" key="13">
    <source>
        <dbReference type="NCBIfam" id="TIGR02146"/>
    </source>
</evidence>
<dbReference type="InterPro" id="IPR054691">
    <property type="entry name" value="LeuA/HCS_post-cat"/>
</dbReference>
<keyword evidence="7 14" id="KW-0808">Transferase</keyword>
<evidence type="ECO:0000256" key="9">
    <source>
        <dbReference type="ARBA" id="ARBA00022842"/>
    </source>
</evidence>
<comment type="caution">
    <text evidence="16">The sequence shown here is derived from an EMBL/GenBank/DDBJ whole genome shotgun (WGS) entry which is preliminary data.</text>
</comment>
<dbReference type="Gene3D" id="3.20.20.70">
    <property type="entry name" value="Aldolase class I"/>
    <property type="match status" value="1"/>
</dbReference>
<proteinExistence type="inferred from homology"/>
<dbReference type="InterPro" id="IPR050073">
    <property type="entry name" value="2-IPM_HCS-like"/>
</dbReference>
<organism evidence="16 17">
    <name type="scientific">Deinococcus seoulensis</name>
    <dbReference type="NCBI Taxonomy" id="1837379"/>
    <lineage>
        <taxon>Bacteria</taxon>
        <taxon>Thermotogati</taxon>
        <taxon>Deinococcota</taxon>
        <taxon>Deinococci</taxon>
        <taxon>Deinococcales</taxon>
        <taxon>Deinococcaceae</taxon>
        <taxon>Deinococcus</taxon>
    </lineage>
</organism>
<dbReference type="EMBL" id="BMQM01000031">
    <property type="protein sequence ID" value="GGR69868.1"/>
    <property type="molecule type" value="Genomic_DNA"/>
</dbReference>
<evidence type="ECO:0000256" key="10">
    <source>
        <dbReference type="ARBA" id="ARBA00023154"/>
    </source>
</evidence>
<comment type="similarity">
    <text evidence="4">Belongs to the alpha-IPM synthase/homocitrate synthase family. Homocitrate synthase LYS20/LYS21 subfamily.</text>
</comment>
<keyword evidence="8" id="KW-0479">Metal-binding</keyword>
<feature type="domain" description="Pyruvate carboxyltransferase" evidence="15">
    <location>
        <begin position="53"/>
        <end position="310"/>
    </location>
</feature>
<evidence type="ECO:0000256" key="1">
    <source>
        <dbReference type="ARBA" id="ARBA00001936"/>
    </source>
</evidence>
<dbReference type="PANTHER" id="PTHR10277">
    <property type="entry name" value="HOMOCITRATE SYNTHASE-RELATED"/>
    <property type="match status" value="1"/>
</dbReference>
<dbReference type="InterPro" id="IPR011872">
    <property type="entry name" value="Homocitrate_synth"/>
</dbReference>
<evidence type="ECO:0000256" key="4">
    <source>
        <dbReference type="ARBA" id="ARBA00006361"/>
    </source>
</evidence>
<comment type="cofactor">
    <cofactor evidence="2">
        <name>Mg(2+)</name>
        <dbReference type="ChEBI" id="CHEBI:18420"/>
    </cofactor>
</comment>
<dbReference type="NCBIfam" id="TIGR02146">
    <property type="entry name" value="LysS_fung_arch"/>
    <property type="match status" value="1"/>
</dbReference>
<reference evidence="17" key="1">
    <citation type="journal article" date="2019" name="Int. J. Syst. Evol. Microbiol.">
        <title>The Global Catalogue of Microorganisms (GCM) 10K type strain sequencing project: providing services to taxonomists for standard genome sequencing and annotation.</title>
        <authorList>
            <consortium name="The Broad Institute Genomics Platform"/>
            <consortium name="The Broad Institute Genome Sequencing Center for Infectious Disease"/>
            <person name="Wu L."/>
            <person name="Ma J."/>
        </authorList>
    </citation>
    <scope>NUCLEOTIDE SEQUENCE [LARGE SCALE GENOMIC DNA]</scope>
    <source>
        <strain evidence="17">JCM 31404</strain>
    </source>
</reference>
<dbReference type="InterPro" id="IPR002034">
    <property type="entry name" value="AIPM/Hcit_synth_CS"/>
</dbReference>
<evidence type="ECO:0000256" key="6">
    <source>
        <dbReference type="ARBA" id="ARBA00022605"/>
    </source>
</evidence>
<keyword evidence="6" id="KW-0028">Amino-acid biosynthesis</keyword>
<dbReference type="PANTHER" id="PTHR10277:SF48">
    <property type="entry name" value="HOMOCITRATE SYNTHASE, CYTOSOLIC ISOZYME-RELATED"/>
    <property type="match status" value="1"/>
</dbReference>
<keyword evidence="17" id="KW-1185">Reference proteome</keyword>
<gene>
    <name evidence="16" type="ORF">GCM10008959_34730</name>
</gene>
<dbReference type="InterPro" id="IPR013785">
    <property type="entry name" value="Aldolase_TIM"/>
</dbReference>
<evidence type="ECO:0000256" key="11">
    <source>
        <dbReference type="ARBA" id="ARBA00023211"/>
    </source>
</evidence>
<evidence type="ECO:0000256" key="2">
    <source>
        <dbReference type="ARBA" id="ARBA00001946"/>
    </source>
</evidence>
<dbReference type="InterPro" id="IPR048253">
    <property type="entry name" value="DRE_TIM_HCS_fun_bact"/>
</dbReference>
<evidence type="ECO:0000256" key="3">
    <source>
        <dbReference type="ARBA" id="ARBA00004755"/>
    </source>
</evidence>
<protein>
    <recommendedName>
        <fullName evidence="5 13">Homocitrate synthase</fullName>
        <ecNumber evidence="5 13">2.3.3.14</ecNumber>
    </recommendedName>
</protein>